<accession>A0A4C1ULG6</accession>
<keyword evidence="2" id="KW-1185">Reference proteome</keyword>
<gene>
    <name evidence="1" type="ORF">EVAR_81177_1</name>
</gene>
<dbReference type="Proteomes" id="UP000299102">
    <property type="component" value="Unassembled WGS sequence"/>
</dbReference>
<evidence type="ECO:0000313" key="1">
    <source>
        <dbReference type="EMBL" id="GBP26812.1"/>
    </source>
</evidence>
<name>A0A4C1ULG6_EUMVA</name>
<comment type="caution">
    <text evidence="1">The sequence shown here is derived from an EMBL/GenBank/DDBJ whole genome shotgun (WGS) entry which is preliminary data.</text>
</comment>
<organism evidence="1 2">
    <name type="scientific">Eumeta variegata</name>
    <name type="common">Bagworm moth</name>
    <name type="synonym">Eumeta japonica</name>
    <dbReference type="NCBI Taxonomy" id="151549"/>
    <lineage>
        <taxon>Eukaryota</taxon>
        <taxon>Metazoa</taxon>
        <taxon>Ecdysozoa</taxon>
        <taxon>Arthropoda</taxon>
        <taxon>Hexapoda</taxon>
        <taxon>Insecta</taxon>
        <taxon>Pterygota</taxon>
        <taxon>Neoptera</taxon>
        <taxon>Endopterygota</taxon>
        <taxon>Lepidoptera</taxon>
        <taxon>Glossata</taxon>
        <taxon>Ditrysia</taxon>
        <taxon>Tineoidea</taxon>
        <taxon>Psychidae</taxon>
        <taxon>Oiketicinae</taxon>
        <taxon>Eumeta</taxon>
    </lineage>
</organism>
<proteinExistence type="predicted"/>
<sequence>MIERYHLRSKSNILHERKRISLEIQAVCTRRSVSATRGHPFPIHGAPLSKNRELAAKNWVAAISASQHARAGFLRGPGEALEMFPLEGITLGMPELTEVGRAERVRRRRPGMLYVIINCMYTRSLAQ</sequence>
<dbReference type="AlphaFoldDB" id="A0A4C1ULG6"/>
<reference evidence="1 2" key="1">
    <citation type="journal article" date="2019" name="Commun. Biol.">
        <title>The bagworm genome reveals a unique fibroin gene that provides high tensile strength.</title>
        <authorList>
            <person name="Kono N."/>
            <person name="Nakamura H."/>
            <person name="Ohtoshi R."/>
            <person name="Tomita M."/>
            <person name="Numata K."/>
            <person name="Arakawa K."/>
        </authorList>
    </citation>
    <scope>NUCLEOTIDE SEQUENCE [LARGE SCALE GENOMIC DNA]</scope>
</reference>
<protein>
    <submittedName>
        <fullName evidence="1">Uncharacterized protein</fullName>
    </submittedName>
</protein>
<evidence type="ECO:0000313" key="2">
    <source>
        <dbReference type="Proteomes" id="UP000299102"/>
    </source>
</evidence>
<dbReference type="EMBL" id="BGZK01000185">
    <property type="protein sequence ID" value="GBP26812.1"/>
    <property type="molecule type" value="Genomic_DNA"/>
</dbReference>